<comment type="subcellular location">
    <subcellularLocation>
        <location evidence="1">Nucleus</location>
    </subcellularLocation>
</comment>
<dbReference type="FunFam" id="3.30.730.10:FF:000001">
    <property type="entry name" value="Ethylene-responsive transcription factor 2"/>
    <property type="match status" value="1"/>
</dbReference>
<evidence type="ECO:0000313" key="8">
    <source>
        <dbReference type="EMBL" id="QCE16243.1"/>
    </source>
</evidence>
<dbReference type="PRINTS" id="PR00367">
    <property type="entry name" value="ETHRSPELEMNT"/>
</dbReference>
<dbReference type="SMART" id="SM00380">
    <property type="entry name" value="AP2"/>
    <property type="match status" value="1"/>
</dbReference>
<dbReference type="CDD" id="cd00018">
    <property type="entry name" value="AP2"/>
    <property type="match status" value="1"/>
</dbReference>
<dbReference type="GO" id="GO:0005634">
    <property type="term" value="C:nucleus"/>
    <property type="evidence" value="ECO:0007669"/>
    <property type="project" value="UniProtKB-SubCell"/>
</dbReference>
<keyword evidence="3" id="KW-0238">DNA-binding</keyword>
<gene>
    <name evidence="8" type="ORF">DEO72_LG11g3256</name>
</gene>
<evidence type="ECO:0000256" key="4">
    <source>
        <dbReference type="ARBA" id="ARBA00023163"/>
    </source>
</evidence>
<proteinExistence type="predicted"/>
<dbReference type="Gramene" id="VigunL057600.1.v1.2">
    <property type="protein sequence ID" value="VigunL057600.1.v1.2"/>
    <property type="gene ID" value="VigunL057600.v1.2"/>
</dbReference>
<dbReference type="Gramene" id="Vigun09g209000.1.v1.2">
    <property type="protein sequence ID" value="Vigun09g209000.1.v1.2"/>
    <property type="gene ID" value="Vigun09g209000.v1.2"/>
</dbReference>
<dbReference type="Gene3D" id="3.30.730.10">
    <property type="entry name" value="AP2/ERF domain"/>
    <property type="match status" value="1"/>
</dbReference>
<dbReference type="GO" id="GO:0003677">
    <property type="term" value="F:DNA binding"/>
    <property type="evidence" value="ECO:0007669"/>
    <property type="project" value="UniProtKB-KW"/>
</dbReference>
<keyword evidence="4" id="KW-0804">Transcription</keyword>
<reference evidence="8 9" key="1">
    <citation type="submission" date="2019-04" db="EMBL/GenBank/DDBJ databases">
        <title>An improved genome assembly and genetic linkage map for asparagus bean, Vigna unguiculata ssp. sesquipedialis.</title>
        <authorList>
            <person name="Xia Q."/>
            <person name="Zhang R."/>
            <person name="Dong Y."/>
        </authorList>
    </citation>
    <scope>NUCLEOTIDE SEQUENCE [LARGE SCALE GENOMIC DNA]</scope>
    <source>
        <tissue evidence="8">Leaf</tissue>
    </source>
</reference>
<dbReference type="InterPro" id="IPR050913">
    <property type="entry name" value="AP2/ERF_ERF"/>
</dbReference>
<dbReference type="AlphaFoldDB" id="A0A4D6NQY8"/>
<dbReference type="InterPro" id="IPR036955">
    <property type="entry name" value="AP2/ERF_dom_sf"/>
</dbReference>
<dbReference type="InterPro" id="IPR001471">
    <property type="entry name" value="AP2/ERF_dom"/>
</dbReference>
<evidence type="ECO:0000256" key="5">
    <source>
        <dbReference type="ARBA" id="ARBA00023242"/>
    </source>
</evidence>
<accession>A0A4D6NQY8</accession>
<feature type="compositionally biased region" description="Polar residues" evidence="6">
    <location>
        <begin position="153"/>
        <end position="172"/>
    </location>
</feature>
<sequence>MVQAKKFRGVRQRQWGSWVSEIRHPLLKRRVWLGTFETAEAAARAYDQAAILMNGQNAKTNFPTSKNHPQPDSAAAAAAATSSAAASDNAFLSPKALSELLSTKLRKYCKDPAPSLTCLRLDADNSHIGVWQKGAGPHSGSSWVMRVELGKKQTQGESAWSPNSGANHTAANSEVVVEEEEEEEEEDTLALQMIEELLNWN</sequence>
<dbReference type="OrthoDB" id="1920676at2759"/>
<name>A0A4D6NQY8_VIGUN</name>
<dbReference type="PANTHER" id="PTHR31194">
    <property type="entry name" value="SHN SHINE , DNA BINDING / TRANSCRIPTION FACTOR"/>
    <property type="match status" value="1"/>
</dbReference>
<dbReference type="SUPFAM" id="SSF54171">
    <property type="entry name" value="DNA-binding domain"/>
    <property type="match status" value="1"/>
</dbReference>
<feature type="region of interest" description="Disordered" evidence="6">
    <location>
        <begin position="153"/>
        <end position="174"/>
    </location>
</feature>
<keyword evidence="5" id="KW-0539">Nucleus</keyword>
<dbReference type="Proteomes" id="UP000501690">
    <property type="component" value="Linkage Group LG11"/>
</dbReference>
<dbReference type="InterPro" id="IPR016177">
    <property type="entry name" value="DNA-bd_dom_sf"/>
</dbReference>
<evidence type="ECO:0000256" key="2">
    <source>
        <dbReference type="ARBA" id="ARBA00023015"/>
    </source>
</evidence>
<evidence type="ECO:0000313" key="9">
    <source>
        <dbReference type="Proteomes" id="UP000501690"/>
    </source>
</evidence>
<keyword evidence="2" id="KW-0805">Transcription regulation</keyword>
<organism evidence="8 9">
    <name type="scientific">Vigna unguiculata</name>
    <name type="common">Cowpea</name>
    <dbReference type="NCBI Taxonomy" id="3917"/>
    <lineage>
        <taxon>Eukaryota</taxon>
        <taxon>Viridiplantae</taxon>
        <taxon>Streptophyta</taxon>
        <taxon>Embryophyta</taxon>
        <taxon>Tracheophyta</taxon>
        <taxon>Spermatophyta</taxon>
        <taxon>Magnoliopsida</taxon>
        <taxon>eudicotyledons</taxon>
        <taxon>Gunneridae</taxon>
        <taxon>Pentapetalae</taxon>
        <taxon>rosids</taxon>
        <taxon>fabids</taxon>
        <taxon>Fabales</taxon>
        <taxon>Fabaceae</taxon>
        <taxon>Papilionoideae</taxon>
        <taxon>50 kb inversion clade</taxon>
        <taxon>NPAAA clade</taxon>
        <taxon>indigoferoid/millettioid clade</taxon>
        <taxon>Phaseoleae</taxon>
        <taxon>Vigna</taxon>
    </lineage>
</organism>
<dbReference type="Gramene" id="Vigun01g151500.1.v1.2">
    <property type="protein sequence ID" value="Vigun01g151500.1.v1.2"/>
    <property type="gene ID" value="Vigun01g151500.v1.2"/>
</dbReference>
<dbReference type="GO" id="GO:0003700">
    <property type="term" value="F:DNA-binding transcription factor activity"/>
    <property type="evidence" value="ECO:0007669"/>
    <property type="project" value="InterPro"/>
</dbReference>
<evidence type="ECO:0000256" key="6">
    <source>
        <dbReference type="SAM" id="MobiDB-lite"/>
    </source>
</evidence>
<protein>
    <submittedName>
        <fullName evidence="8">EREBP-like factor</fullName>
    </submittedName>
</protein>
<keyword evidence="9" id="KW-1185">Reference proteome</keyword>
<evidence type="ECO:0000256" key="1">
    <source>
        <dbReference type="ARBA" id="ARBA00004123"/>
    </source>
</evidence>
<dbReference type="PANTHER" id="PTHR31194:SF12">
    <property type="entry name" value="ETHYLENE-RESPONSIVE TRANSCRIPTION FACTOR SHINE 2"/>
    <property type="match status" value="1"/>
</dbReference>
<feature type="domain" description="AP2/ERF" evidence="7">
    <location>
        <begin position="6"/>
        <end position="63"/>
    </location>
</feature>
<dbReference type="PROSITE" id="PS51032">
    <property type="entry name" value="AP2_ERF"/>
    <property type="match status" value="1"/>
</dbReference>
<evidence type="ECO:0000259" key="7">
    <source>
        <dbReference type="PROSITE" id="PS51032"/>
    </source>
</evidence>
<dbReference type="Pfam" id="PF00847">
    <property type="entry name" value="AP2"/>
    <property type="match status" value="1"/>
</dbReference>
<dbReference type="EMBL" id="CP039355">
    <property type="protein sequence ID" value="QCE16243.1"/>
    <property type="molecule type" value="Genomic_DNA"/>
</dbReference>
<evidence type="ECO:0000256" key="3">
    <source>
        <dbReference type="ARBA" id="ARBA00023125"/>
    </source>
</evidence>